<organism evidence="2 3">
    <name type="scientific">Sparassis crispa</name>
    <dbReference type="NCBI Taxonomy" id="139825"/>
    <lineage>
        <taxon>Eukaryota</taxon>
        <taxon>Fungi</taxon>
        <taxon>Dikarya</taxon>
        <taxon>Basidiomycota</taxon>
        <taxon>Agaricomycotina</taxon>
        <taxon>Agaricomycetes</taxon>
        <taxon>Polyporales</taxon>
        <taxon>Sparassidaceae</taxon>
        <taxon>Sparassis</taxon>
    </lineage>
</organism>
<dbReference type="EMBL" id="BFAD01000002">
    <property type="protein sequence ID" value="GBE80056.1"/>
    <property type="molecule type" value="Genomic_DNA"/>
</dbReference>
<dbReference type="AlphaFoldDB" id="A0A401GCZ5"/>
<evidence type="ECO:0000313" key="3">
    <source>
        <dbReference type="Proteomes" id="UP000287166"/>
    </source>
</evidence>
<protein>
    <submittedName>
        <fullName evidence="2">Uncharacterized protein</fullName>
    </submittedName>
</protein>
<dbReference type="GeneID" id="38776973"/>
<proteinExistence type="predicted"/>
<name>A0A401GCZ5_9APHY</name>
<evidence type="ECO:0000313" key="2">
    <source>
        <dbReference type="EMBL" id="GBE80056.1"/>
    </source>
</evidence>
<comment type="caution">
    <text evidence="2">The sequence shown here is derived from an EMBL/GenBank/DDBJ whole genome shotgun (WGS) entry which is preliminary data.</text>
</comment>
<dbReference type="RefSeq" id="XP_027610969.1">
    <property type="nucleotide sequence ID" value="XM_027755168.1"/>
</dbReference>
<evidence type="ECO:0000256" key="1">
    <source>
        <dbReference type="SAM" id="MobiDB-lite"/>
    </source>
</evidence>
<gene>
    <name evidence="2" type="ORF">SCP_0212580</name>
</gene>
<feature type="region of interest" description="Disordered" evidence="1">
    <location>
        <begin position="1"/>
        <end position="37"/>
    </location>
</feature>
<reference evidence="2 3" key="1">
    <citation type="journal article" date="2018" name="Sci. Rep.">
        <title>Genome sequence of the cauliflower mushroom Sparassis crispa (Hanabiratake) and its association with beneficial usage.</title>
        <authorList>
            <person name="Kiyama R."/>
            <person name="Furutani Y."/>
            <person name="Kawaguchi K."/>
            <person name="Nakanishi T."/>
        </authorList>
    </citation>
    <scope>NUCLEOTIDE SEQUENCE [LARGE SCALE GENOMIC DNA]</scope>
</reference>
<dbReference type="Proteomes" id="UP000287166">
    <property type="component" value="Unassembled WGS sequence"/>
</dbReference>
<accession>A0A401GCZ5</accession>
<keyword evidence="3" id="KW-1185">Reference proteome</keyword>
<sequence length="74" mass="8103">MSTSPQVLSSHFDRNTSRRKGGPLSAATKTQDDEDEDDTIVKDELWTCTAHYAALLMRTGCPAFPVIVVSCTQT</sequence>
<dbReference type="InParanoid" id="A0A401GCZ5"/>